<dbReference type="EMBL" id="JADBGQ010000005">
    <property type="protein sequence ID" value="KAG5398360.1"/>
    <property type="molecule type" value="Genomic_DNA"/>
</dbReference>
<proteinExistence type="predicted"/>
<keyword evidence="3" id="KW-1185">Reference proteome</keyword>
<comment type="caution">
    <text evidence="2">The sequence shown here is derived from an EMBL/GenBank/DDBJ whole genome shotgun (WGS) entry which is preliminary data.</text>
</comment>
<gene>
    <name evidence="2" type="primary">A05g508550.1_BraROA</name>
    <name evidence="2" type="ORF">IGI04_020174</name>
</gene>
<feature type="compositionally biased region" description="Basic and acidic residues" evidence="1">
    <location>
        <begin position="57"/>
        <end position="70"/>
    </location>
</feature>
<feature type="non-terminal residue" evidence="2">
    <location>
        <position position="1"/>
    </location>
</feature>
<sequence length="70" mass="8320">IDGNSLVFMILFFFLEDYKLRDLMRCTFSYSVDVEHRPIGLAKTDIHNPRERKRKASTVEDISREDQKKV</sequence>
<name>A0ABQ7MIV6_BRACM</name>
<dbReference type="Proteomes" id="UP000823674">
    <property type="component" value="Chromosome A05"/>
</dbReference>
<organism evidence="2 3">
    <name type="scientific">Brassica rapa subsp. trilocularis</name>
    <dbReference type="NCBI Taxonomy" id="1813537"/>
    <lineage>
        <taxon>Eukaryota</taxon>
        <taxon>Viridiplantae</taxon>
        <taxon>Streptophyta</taxon>
        <taxon>Embryophyta</taxon>
        <taxon>Tracheophyta</taxon>
        <taxon>Spermatophyta</taxon>
        <taxon>Magnoliopsida</taxon>
        <taxon>eudicotyledons</taxon>
        <taxon>Gunneridae</taxon>
        <taxon>Pentapetalae</taxon>
        <taxon>rosids</taxon>
        <taxon>malvids</taxon>
        <taxon>Brassicales</taxon>
        <taxon>Brassicaceae</taxon>
        <taxon>Brassiceae</taxon>
        <taxon>Brassica</taxon>
    </lineage>
</organism>
<evidence type="ECO:0000256" key="1">
    <source>
        <dbReference type="SAM" id="MobiDB-lite"/>
    </source>
</evidence>
<protein>
    <submittedName>
        <fullName evidence="2">Uncharacterized protein</fullName>
    </submittedName>
</protein>
<reference evidence="2 3" key="1">
    <citation type="submission" date="2021-03" db="EMBL/GenBank/DDBJ databases">
        <authorList>
            <person name="King G.J."/>
            <person name="Bancroft I."/>
            <person name="Baten A."/>
            <person name="Bloomfield J."/>
            <person name="Borpatragohain P."/>
            <person name="He Z."/>
            <person name="Irish N."/>
            <person name="Irwin J."/>
            <person name="Liu K."/>
            <person name="Mauleon R.P."/>
            <person name="Moore J."/>
            <person name="Morris R."/>
            <person name="Ostergaard L."/>
            <person name="Wang B."/>
            <person name="Wells R."/>
        </authorList>
    </citation>
    <scope>NUCLEOTIDE SEQUENCE [LARGE SCALE GENOMIC DNA]</scope>
    <source>
        <strain evidence="2">R-o-18</strain>
        <tissue evidence="2">Leaf</tissue>
    </source>
</reference>
<accession>A0ABQ7MIV6</accession>
<feature type="region of interest" description="Disordered" evidence="1">
    <location>
        <begin position="45"/>
        <end position="70"/>
    </location>
</feature>
<evidence type="ECO:0000313" key="3">
    <source>
        <dbReference type="Proteomes" id="UP000823674"/>
    </source>
</evidence>
<evidence type="ECO:0000313" key="2">
    <source>
        <dbReference type="EMBL" id="KAG5398360.1"/>
    </source>
</evidence>